<feature type="transmembrane region" description="Helical" evidence="7">
    <location>
        <begin position="351"/>
        <end position="369"/>
    </location>
</feature>
<evidence type="ECO:0000256" key="4">
    <source>
        <dbReference type="ARBA" id="ARBA00022692"/>
    </source>
</evidence>
<reference evidence="9" key="1">
    <citation type="submission" date="2023-06" db="EMBL/GenBank/DDBJ databases">
        <title>MT1 and MT2 Draft Genomes of Novel Species.</title>
        <authorList>
            <person name="Venkateswaran K."/>
        </authorList>
    </citation>
    <scope>NUCLEOTIDE SEQUENCE</scope>
    <source>
        <strain evidence="9">IIF3SC-B10</strain>
    </source>
</reference>
<accession>A0ABT8JYH6</accession>
<sequence length="418" mass="42640">MPSPAPPLGGPFWTLLGSSALSNLADGALKVALPLMAVALTTSPVLVSGLGVALSLPWLLFALPSGALSDRLDRRRAMASANAVRACALLLLAGAALGGGMSIWLLYAVGFVIGTAETLYDTSAQSILPQLIQRDQLPRANGRLFAVELTAGQFIGPPLGGALVALGAALAAGGAAALWLCAAGALLLLPGSYRTPRTGTTSMRAEVAEGLRFLWASRVLRVLALMVGVFNFASSAAFAVFVLHAVGPSSVLKLSEVGYAVLLAMLAVGSVAGALVADRIQEVLGRSRSFALAIPASALMVLVPVLTDSPVLIGAAYVLGGLAIAVWNVISVSLRQRITPDRLLGRVNSGFRLMAWGTMPLGAGAGGLLADALGIEAVFVLMGVLTLFLLVGLLVLTDTNIDAAERGTDDSAGFPAES</sequence>
<feature type="transmembrane region" description="Helical" evidence="7">
    <location>
        <begin position="222"/>
        <end position="245"/>
    </location>
</feature>
<evidence type="ECO:0000313" key="10">
    <source>
        <dbReference type="Proteomes" id="UP001174209"/>
    </source>
</evidence>
<dbReference type="InterPro" id="IPR036259">
    <property type="entry name" value="MFS_trans_sf"/>
</dbReference>
<gene>
    <name evidence="9" type="ORF">P5G52_05000</name>
</gene>
<dbReference type="Pfam" id="PF05977">
    <property type="entry name" value="MFS_3"/>
    <property type="match status" value="1"/>
</dbReference>
<feature type="transmembrane region" description="Helical" evidence="7">
    <location>
        <begin position="312"/>
        <end position="330"/>
    </location>
</feature>
<feature type="transmembrane region" description="Helical" evidence="7">
    <location>
        <begin position="375"/>
        <end position="396"/>
    </location>
</feature>
<keyword evidence="3" id="KW-1003">Cell membrane</keyword>
<dbReference type="CDD" id="cd06173">
    <property type="entry name" value="MFS_MefA_like"/>
    <property type="match status" value="1"/>
</dbReference>
<proteinExistence type="predicted"/>
<dbReference type="Gene3D" id="1.20.1250.20">
    <property type="entry name" value="MFS general substrate transporter like domains"/>
    <property type="match status" value="1"/>
</dbReference>
<feature type="transmembrane region" description="Helical" evidence="7">
    <location>
        <begin position="289"/>
        <end position="306"/>
    </location>
</feature>
<keyword evidence="2" id="KW-0813">Transport</keyword>
<dbReference type="Proteomes" id="UP001174209">
    <property type="component" value="Unassembled WGS sequence"/>
</dbReference>
<dbReference type="InterPro" id="IPR010290">
    <property type="entry name" value="TM_effector"/>
</dbReference>
<organism evidence="9 10">
    <name type="scientific">Arthrobacter burdickii</name>
    <dbReference type="NCBI Taxonomy" id="3035920"/>
    <lineage>
        <taxon>Bacteria</taxon>
        <taxon>Bacillati</taxon>
        <taxon>Actinomycetota</taxon>
        <taxon>Actinomycetes</taxon>
        <taxon>Micrococcales</taxon>
        <taxon>Micrococcaceae</taxon>
        <taxon>Arthrobacter</taxon>
    </lineage>
</organism>
<protein>
    <submittedName>
        <fullName evidence="9">MFS transporter</fullName>
    </submittedName>
</protein>
<evidence type="ECO:0000256" key="7">
    <source>
        <dbReference type="SAM" id="Phobius"/>
    </source>
</evidence>
<keyword evidence="4 7" id="KW-0812">Transmembrane</keyword>
<comment type="subcellular location">
    <subcellularLocation>
        <location evidence="1">Cell membrane</location>
        <topology evidence="1">Multi-pass membrane protein</topology>
    </subcellularLocation>
</comment>
<evidence type="ECO:0000256" key="1">
    <source>
        <dbReference type="ARBA" id="ARBA00004651"/>
    </source>
</evidence>
<name>A0ABT8JYH6_9MICC</name>
<feature type="transmembrane region" description="Helical" evidence="7">
    <location>
        <begin position="162"/>
        <end position="189"/>
    </location>
</feature>
<keyword evidence="6 7" id="KW-0472">Membrane</keyword>
<feature type="transmembrane region" description="Helical" evidence="7">
    <location>
        <begin position="37"/>
        <end position="63"/>
    </location>
</feature>
<feature type="domain" description="Major facilitator superfamily (MFS) profile" evidence="8">
    <location>
        <begin position="11"/>
        <end position="400"/>
    </location>
</feature>
<dbReference type="RefSeq" id="WP_301225216.1">
    <property type="nucleotide sequence ID" value="NZ_JAROCG010000001.1"/>
</dbReference>
<dbReference type="PANTHER" id="PTHR23513:SF11">
    <property type="entry name" value="STAPHYLOFERRIN A TRANSPORTER"/>
    <property type="match status" value="1"/>
</dbReference>
<feature type="transmembrane region" description="Helical" evidence="7">
    <location>
        <begin position="83"/>
        <end position="107"/>
    </location>
</feature>
<keyword evidence="5 7" id="KW-1133">Transmembrane helix</keyword>
<evidence type="ECO:0000256" key="5">
    <source>
        <dbReference type="ARBA" id="ARBA00022989"/>
    </source>
</evidence>
<evidence type="ECO:0000256" key="6">
    <source>
        <dbReference type="ARBA" id="ARBA00023136"/>
    </source>
</evidence>
<dbReference type="EMBL" id="JAROCG010000001">
    <property type="protein sequence ID" value="MDN4610221.1"/>
    <property type="molecule type" value="Genomic_DNA"/>
</dbReference>
<dbReference type="PROSITE" id="PS50850">
    <property type="entry name" value="MFS"/>
    <property type="match status" value="1"/>
</dbReference>
<evidence type="ECO:0000259" key="8">
    <source>
        <dbReference type="PROSITE" id="PS50850"/>
    </source>
</evidence>
<feature type="transmembrane region" description="Helical" evidence="7">
    <location>
        <begin position="257"/>
        <end position="277"/>
    </location>
</feature>
<dbReference type="InterPro" id="IPR020846">
    <property type="entry name" value="MFS_dom"/>
</dbReference>
<evidence type="ECO:0000256" key="3">
    <source>
        <dbReference type="ARBA" id="ARBA00022475"/>
    </source>
</evidence>
<evidence type="ECO:0000256" key="2">
    <source>
        <dbReference type="ARBA" id="ARBA00022448"/>
    </source>
</evidence>
<evidence type="ECO:0000313" key="9">
    <source>
        <dbReference type="EMBL" id="MDN4610221.1"/>
    </source>
</evidence>
<dbReference type="PANTHER" id="PTHR23513">
    <property type="entry name" value="INTEGRAL MEMBRANE EFFLUX PROTEIN-RELATED"/>
    <property type="match status" value="1"/>
</dbReference>
<comment type="caution">
    <text evidence="9">The sequence shown here is derived from an EMBL/GenBank/DDBJ whole genome shotgun (WGS) entry which is preliminary data.</text>
</comment>
<keyword evidence="10" id="KW-1185">Reference proteome</keyword>
<dbReference type="SUPFAM" id="SSF103473">
    <property type="entry name" value="MFS general substrate transporter"/>
    <property type="match status" value="1"/>
</dbReference>